<name>A0A645EVE9_9ZZZZ</name>
<accession>A0A645EVE9</accession>
<protein>
    <recommendedName>
        <fullName evidence="2">Periplasmic binding protein domain-containing protein</fullName>
    </recommendedName>
</protein>
<dbReference type="SUPFAM" id="SSF53822">
    <property type="entry name" value="Periplasmic binding protein-like I"/>
    <property type="match status" value="1"/>
</dbReference>
<comment type="caution">
    <text evidence="1">The sequence shown here is derived from an EMBL/GenBank/DDBJ whole genome shotgun (WGS) entry which is preliminary data.</text>
</comment>
<gene>
    <name evidence="1" type="ORF">SDC9_152670</name>
</gene>
<evidence type="ECO:0008006" key="2">
    <source>
        <dbReference type="Google" id="ProtNLM"/>
    </source>
</evidence>
<organism evidence="1">
    <name type="scientific">bioreactor metagenome</name>
    <dbReference type="NCBI Taxonomy" id="1076179"/>
    <lineage>
        <taxon>unclassified sequences</taxon>
        <taxon>metagenomes</taxon>
        <taxon>ecological metagenomes</taxon>
    </lineage>
</organism>
<evidence type="ECO:0000313" key="1">
    <source>
        <dbReference type="EMBL" id="MPN05420.1"/>
    </source>
</evidence>
<proteinExistence type="predicted"/>
<reference evidence="1" key="1">
    <citation type="submission" date="2019-08" db="EMBL/GenBank/DDBJ databases">
        <authorList>
            <person name="Kucharzyk K."/>
            <person name="Murdoch R.W."/>
            <person name="Higgins S."/>
            <person name="Loffler F."/>
        </authorList>
    </citation>
    <scope>NUCLEOTIDE SEQUENCE</scope>
</reference>
<sequence length="211" mass="23929">MWLRGAQIPFVSGNVLQVLPGLNYVEHNHAGAWRQLVRALQERGYRKIGIFFPSQIESIYDYCRSIWRELAQELEVPGSACEKFIPDWTLDIYGNLVSFLHFMAHHDDWPDALIYWNGGIGAEVVKRCFAGDGSGLPARTLLVGIPEPGIAGNPRIALVQTLDYMPLMDALYQALRERIMAPDAPPLRRLVDYPIEFLQPIPERRVIADES</sequence>
<dbReference type="AlphaFoldDB" id="A0A645EVE9"/>
<dbReference type="EMBL" id="VSSQ01051333">
    <property type="protein sequence ID" value="MPN05420.1"/>
    <property type="molecule type" value="Genomic_DNA"/>
</dbReference>
<dbReference type="InterPro" id="IPR028082">
    <property type="entry name" value="Peripla_BP_I"/>
</dbReference>